<dbReference type="PROSITE" id="PS50234">
    <property type="entry name" value="VWFA"/>
    <property type="match status" value="1"/>
</dbReference>
<dbReference type="Pfam" id="PF00092">
    <property type="entry name" value="VWA"/>
    <property type="match status" value="1"/>
</dbReference>
<evidence type="ECO:0000259" key="2">
    <source>
        <dbReference type="PROSITE" id="PS50234"/>
    </source>
</evidence>
<keyword evidence="1" id="KW-0472">Membrane</keyword>
<dbReference type="SMART" id="SM00327">
    <property type="entry name" value="VWA"/>
    <property type="match status" value="1"/>
</dbReference>
<dbReference type="HOGENOM" id="CLU_347049_0_0_0"/>
<protein>
    <submittedName>
        <fullName evidence="3">von Willebrand factor type A</fullName>
    </submittedName>
</protein>
<dbReference type="STRING" id="584708.Apau_0711"/>
<name>E3CUQ9_9BACT</name>
<evidence type="ECO:0000313" key="4">
    <source>
        <dbReference type="Proteomes" id="UP000005096"/>
    </source>
</evidence>
<keyword evidence="4" id="KW-1185">Reference proteome</keyword>
<dbReference type="PANTHER" id="PTHR10579">
    <property type="entry name" value="CALCIUM-ACTIVATED CHLORIDE CHANNEL REGULATOR"/>
    <property type="match status" value="1"/>
</dbReference>
<dbReference type="eggNOG" id="COG2304">
    <property type="taxonomic scope" value="Bacteria"/>
</dbReference>
<dbReference type="Gene3D" id="3.40.50.410">
    <property type="entry name" value="von Willebrand factor, type A domain"/>
    <property type="match status" value="1"/>
</dbReference>
<dbReference type="RefSeq" id="WP_006300303.1">
    <property type="nucleotide sequence ID" value="NZ_CM001022.1"/>
</dbReference>
<organism evidence="3 4">
    <name type="scientific">Aminomonas paucivorans DSM 12260</name>
    <dbReference type="NCBI Taxonomy" id="584708"/>
    <lineage>
        <taxon>Bacteria</taxon>
        <taxon>Thermotogati</taxon>
        <taxon>Synergistota</taxon>
        <taxon>Synergistia</taxon>
        <taxon>Synergistales</taxon>
        <taxon>Synergistaceae</taxon>
        <taxon>Aminomonas</taxon>
    </lineage>
</organism>
<evidence type="ECO:0000256" key="1">
    <source>
        <dbReference type="SAM" id="Phobius"/>
    </source>
</evidence>
<dbReference type="AlphaFoldDB" id="E3CUQ9"/>
<dbReference type="PaxDb" id="584708-Apau_0711"/>
<gene>
    <name evidence="3" type="ORF">Apau_0711</name>
</gene>
<accession>E3CUQ9</accession>
<sequence length="813" mass="83397">MRTTRTGKLLALLAFLLAVVQVPIALADNSFLSTPRVQISGKWLRYTPGLPEASRGAVSKTTFDMTISYHDTLSADSVPAGDPKRARALEVESVIKYWADALYQQSNGQHTLGTVYIYQGGKFGDKASVLWKANAWPTGAIAGYGKPGQVITFGDVFNSTTFVGAASTATSQANGGYTLGHETGHYVYALYDEYVATYTNPPRSWPWSSDVSPSGAAIMNSQWNAMKNNDGGWLNHSIAAFYVTSTDTAQKRMYGKSCWQVLLQAPSQDGVSGDTTVKPSRVQYSFSKPVTTSGDYLNAVTPGTHLAAAQANLKILWLAEATMVYQIVLDRSGSMGTNPDKPDDPTPLSYAKTAACNLVDSLPKNVYVGIVQFDDSTSQVYPITLIASNDAAAAATRAAAKAAINGLTSGGSTAIYDAASYALSQFVAQKTALSADLLGVTYLLTDGEDNSSSKSVGEVIGEYQAQKVPLITVGYGAGGQAGSFALTQLADGTGGQYFASPVDQAALQQVFFAALGKTSDAVSLGTFKETLAAGASTTKTFRVDSTLGTATFFAGWKGTAAGVTLTLTGPGGAVGIVSGDVQDQGGAISFSKRISGPAAGTWSLQLTNVTAASLDVSCSATGEPGTGTGYSVTLGLADGGSTVASSRPALLLARVNRNGVALKGATVVGTLTDPAGAVSPLTFRDDGTGGDATASDGIYSAVVSGYTGGTYKVDVTASNPGGTAQESYCGQSPSVQNPDDPAAAFNPYGAVVAENFERSSSFQFTTSGGAAPTVAPTGGGGGGGGGGCEALGLLPLVALLLIPALSLIRRRKG</sequence>
<dbReference type="PANTHER" id="PTHR10579:SF43">
    <property type="entry name" value="ZINC FINGER (C3HC4-TYPE RING FINGER) FAMILY PROTEIN"/>
    <property type="match status" value="1"/>
</dbReference>
<reference evidence="3 4" key="1">
    <citation type="journal article" date="2010" name="Stand. Genomic Sci.">
        <title>Non-contiguous finished genome sequence of Aminomonas paucivorans type strain (GLU-3).</title>
        <authorList>
            <person name="Pitluck S."/>
            <person name="Yasawong M."/>
            <person name="Held B."/>
            <person name="Lapidus A."/>
            <person name="Nolan M."/>
            <person name="Copeland A."/>
            <person name="Lucas S."/>
            <person name="Del Rio T.G."/>
            <person name="Tice H."/>
            <person name="Cheng J.F."/>
            <person name="Chertkov O."/>
            <person name="Goodwin L."/>
            <person name="Tapia R."/>
            <person name="Han C."/>
            <person name="Liolios K."/>
            <person name="Ivanova N."/>
            <person name="Mavromatis K."/>
            <person name="Ovchinnikova G."/>
            <person name="Pati A."/>
            <person name="Chen A."/>
            <person name="Palaniappan K."/>
            <person name="Land M."/>
            <person name="Hauser L."/>
            <person name="Chang Y.J."/>
            <person name="Jeffries C.D."/>
            <person name="Pukall R."/>
            <person name="Spring S."/>
            <person name="Rohde M."/>
            <person name="Sikorski J."/>
            <person name="Goker M."/>
            <person name="Woyke T."/>
            <person name="Bristow J."/>
            <person name="Eisen J.A."/>
            <person name="Markowitz V."/>
            <person name="Hugenholtz P."/>
            <person name="Kyrpides N.C."/>
            <person name="Klenk H.P."/>
        </authorList>
    </citation>
    <scope>NUCLEOTIDE SEQUENCE [LARGE SCALE GENOMIC DNA]</scope>
    <source>
        <strain evidence="3 4">DSM 12260</strain>
    </source>
</reference>
<dbReference type="InterPro" id="IPR051266">
    <property type="entry name" value="CLCR"/>
</dbReference>
<dbReference type="SUPFAM" id="SSF53300">
    <property type="entry name" value="vWA-like"/>
    <property type="match status" value="1"/>
</dbReference>
<keyword evidence="1" id="KW-0812">Transmembrane</keyword>
<feature type="domain" description="VWFA" evidence="2">
    <location>
        <begin position="324"/>
        <end position="515"/>
    </location>
</feature>
<dbReference type="InterPro" id="IPR030821">
    <property type="entry name" value="Synergist_CTERM"/>
</dbReference>
<dbReference type="InterPro" id="IPR002035">
    <property type="entry name" value="VWF_A"/>
</dbReference>
<proteinExistence type="predicted"/>
<dbReference type="InterPro" id="IPR036465">
    <property type="entry name" value="vWFA_dom_sf"/>
</dbReference>
<dbReference type="CDD" id="cd00198">
    <property type="entry name" value="vWFA"/>
    <property type="match status" value="1"/>
</dbReference>
<feature type="transmembrane region" description="Helical" evidence="1">
    <location>
        <begin position="790"/>
        <end position="808"/>
    </location>
</feature>
<evidence type="ECO:0000313" key="3">
    <source>
        <dbReference type="EMBL" id="EFQ23139.1"/>
    </source>
</evidence>
<dbReference type="Proteomes" id="UP000005096">
    <property type="component" value="Chromosome"/>
</dbReference>
<dbReference type="EMBL" id="CM001022">
    <property type="protein sequence ID" value="EFQ23139.1"/>
    <property type="molecule type" value="Genomic_DNA"/>
</dbReference>
<dbReference type="NCBIfam" id="TIGR04564">
    <property type="entry name" value="Synergist_CTERM"/>
    <property type="match status" value="1"/>
</dbReference>
<dbReference type="OrthoDB" id="134598at2"/>
<dbReference type="NCBIfam" id="NF041940">
    <property type="entry name" value="choice_anch_X"/>
    <property type="match status" value="1"/>
</dbReference>
<keyword evidence="1" id="KW-1133">Transmembrane helix</keyword>